<reference evidence="1" key="2">
    <citation type="journal article" date="2023" name="IMA Fungus">
        <title>Comparative genomic study of the Penicillium genus elucidates a diverse pangenome and 15 lateral gene transfer events.</title>
        <authorList>
            <person name="Petersen C."/>
            <person name="Sorensen T."/>
            <person name="Nielsen M.R."/>
            <person name="Sondergaard T.E."/>
            <person name="Sorensen J.L."/>
            <person name="Fitzpatrick D.A."/>
            <person name="Frisvad J.C."/>
            <person name="Nielsen K.L."/>
        </authorList>
    </citation>
    <scope>NUCLEOTIDE SEQUENCE</scope>
    <source>
        <strain evidence="1">IBT 35673</strain>
    </source>
</reference>
<proteinExistence type="predicted"/>
<accession>A0A9W9QEW9</accession>
<dbReference type="Proteomes" id="UP001147695">
    <property type="component" value="Unassembled WGS sequence"/>
</dbReference>
<sequence length="65" mass="7596">MDHPEVPVRTPGSITVEFMKLLYYNDALATPGLKLLNLYFCLWEYYVVKSPEKYDSRKSSDSFNN</sequence>
<comment type="caution">
    <text evidence="1">The sequence shown here is derived from an EMBL/GenBank/DDBJ whole genome shotgun (WGS) entry which is preliminary data.</text>
</comment>
<organism evidence="1 2">
    <name type="scientific">Penicillium brevicompactum</name>
    <dbReference type="NCBI Taxonomy" id="5074"/>
    <lineage>
        <taxon>Eukaryota</taxon>
        <taxon>Fungi</taxon>
        <taxon>Dikarya</taxon>
        <taxon>Ascomycota</taxon>
        <taxon>Pezizomycotina</taxon>
        <taxon>Eurotiomycetes</taxon>
        <taxon>Eurotiomycetidae</taxon>
        <taxon>Eurotiales</taxon>
        <taxon>Aspergillaceae</taxon>
        <taxon>Penicillium</taxon>
    </lineage>
</organism>
<evidence type="ECO:0000313" key="1">
    <source>
        <dbReference type="EMBL" id="KAJ5334748.1"/>
    </source>
</evidence>
<name>A0A9W9QEW9_PENBR</name>
<dbReference type="EMBL" id="JAPZBQ010000004">
    <property type="protein sequence ID" value="KAJ5334748.1"/>
    <property type="molecule type" value="Genomic_DNA"/>
</dbReference>
<protein>
    <submittedName>
        <fullName evidence="1">Uncharacterized protein</fullName>
    </submittedName>
</protein>
<gene>
    <name evidence="1" type="ORF">N7452_007151</name>
</gene>
<reference evidence="1" key="1">
    <citation type="submission" date="2022-12" db="EMBL/GenBank/DDBJ databases">
        <authorList>
            <person name="Petersen C."/>
        </authorList>
    </citation>
    <scope>NUCLEOTIDE SEQUENCE</scope>
    <source>
        <strain evidence="1">IBT 35673</strain>
    </source>
</reference>
<evidence type="ECO:0000313" key="2">
    <source>
        <dbReference type="Proteomes" id="UP001147695"/>
    </source>
</evidence>
<dbReference type="AlphaFoldDB" id="A0A9W9QEW9"/>